<evidence type="ECO:0000313" key="1">
    <source>
        <dbReference type="EMBL" id="MFB9686525.1"/>
    </source>
</evidence>
<proteinExistence type="predicted"/>
<evidence type="ECO:0000313" key="2">
    <source>
        <dbReference type="Proteomes" id="UP001589535"/>
    </source>
</evidence>
<dbReference type="EMBL" id="JBHMBK010000014">
    <property type="protein sequence ID" value="MFB9686525.1"/>
    <property type="molecule type" value="Genomic_DNA"/>
</dbReference>
<protein>
    <submittedName>
        <fullName evidence="1">Uncharacterized protein</fullName>
    </submittedName>
</protein>
<accession>A0ABV5U574</accession>
<comment type="caution">
    <text evidence="1">The sequence shown here is derived from an EMBL/GenBank/DDBJ whole genome shotgun (WGS) entry which is preliminary data.</text>
</comment>
<keyword evidence="2" id="KW-1185">Reference proteome</keyword>
<dbReference type="RefSeq" id="WP_378195823.1">
    <property type="nucleotide sequence ID" value="NZ_JBHMBK010000014.1"/>
</dbReference>
<reference evidence="1 2" key="1">
    <citation type="submission" date="2024-09" db="EMBL/GenBank/DDBJ databases">
        <authorList>
            <person name="Sun Q."/>
            <person name="Mori K."/>
        </authorList>
    </citation>
    <scope>NUCLEOTIDE SEQUENCE [LARGE SCALE GENOMIC DNA]</scope>
    <source>
        <strain evidence="1 2">JCM 13852</strain>
    </source>
</reference>
<sequence>MTKVGAFEVLYDVYPGAQERHSTCRELGALLAEDRREAAFELFMRLAGTPEEMIAQASSSPRGGD</sequence>
<gene>
    <name evidence="1" type="ORF">ACFFTO_20220</name>
</gene>
<name>A0ABV5U574_9PSEU</name>
<organism evidence="1 2">
    <name type="scientific">Amycolatopsis plumensis</name>
    <dbReference type="NCBI Taxonomy" id="236508"/>
    <lineage>
        <taxon>Bacteria</taxon>
        <taxon>Bacillati</taxon>
        <taxon>Actinomycetota</taxon>
        <taxon>Actinomycetes</taxon>
        <taxon>Pseudonocardiales</taxon>
        <taxon>Pseudonocardiaceae</taxon>
        <taxon>Amycolatopsis</taxon>
    </lineage>
</organism>
<dbReference type="Proteomes" id="UP001589535">
    <property type="component" value="Unassembled WGS sequence"/>
</dbReference>